<sequence>MGHAPFTADKLGWWPINQAICLKKPDLISYVPAHKTALLPQAAASLARIKRRLTEQQASPQNAAC</sequence>
<accession>A0A7G3GC62</accession>
<dbReference type="Proteomes" id="UP000515917">
    <property type="component" value="Chromosome"/>
</dbReference>
<keyword evidence="2" id="KW-1185">Reference proteome</keyword>
<evidence type="ECO:0000313" key="2">
    <source>
        <dbReference type="Proteomes" id="UP000515917"/>
    </source>
</evidence>
<gene>
    <name evidence="1" type="ORF">C1H71_14195</name>
</gene>
<name>A0A7G3GC62_9NEIS</name>
<dbReference type="EMBL" id="CP025781">
    <property type="protein sequence ID" value="QBC44563.1"/>
    <property type="molecule type" value="Genomic_DNA"/>
</dbReference>
<dbReference type="KEGG" id="ifl:C1H71_14195"/>
<proteinExistence type="predicted"/>
<evidence type="ECO:0000313" key="1">
    <source>
        <dbReference type="EMBL" id="QBC44563.1"/>
    </source>
</evidence>
<dbReference type="AlphaFoldDB" id="A0A7G3GC62"/>
<reference evidence="1 2" key="1">
    <citation type="submission" date="2018-01" db="EMBL/GenBank/DDBJ databases">
        <title>Genome sequence of Iodobacter sp. strain PCH194 isolated from Indian Trans-Himalaya.</title>
        <authorList>
            <person name="Kumar V."/>
            <person name="Thakur V."/>
            <person name="Kumar S."/>
            <person name="Singh D."/>
        </authorList>
    </citation>
    <scope>NUCLEOTIDE SEQUENCE [LARGE SCALE GENOMIC DNA]</scope>
    <source>
        <strain evidence="1 2">PCH194</strain>
    </source>
</reference>
<organism evidence="1 2">
    <name type="scientific">Iodobacter fluviatilis</name>
    <dbReference type="NCBI Taxonomy" id="537"/>
    <lineage>
        <taxon>Bacteria</taxon>
        <taxon>Pseudomonadati</taxon>
        <taxon>Pseudomonadota</taxon>
        <taxon>Betaproteobacteria</taxon>
        <taxon>Neisseriales</taxon>
        <taxon>Chitinibacteraceae</taxon>
        <taxon>Iodobacter</taxon>
    </lineage>
</organism>
<protein>
    <submittedName>
        <fullName evidence="1">Uncharacterized protein</fullName>
    </submittedName>
</protein>